<dbReference type="Gene3D" id="2.60.120.10">
    <property type="entry name" value="Jelly Rolls"/>
    <property type="match status" value="1"/>
</dbReference>
<organism evidence="2 3">
    <name type="scientific">Ornithinimicrobium kibberense</name>
    <dbReference type="NCBI Taxonomy" id="282060"/>
    <lineage>
        <taxon>Bacteria</taxon>
        <taxon>Bacillati</taxon>
        <taxon>Actinomycetota</taxon>
        <taxon>Actinomycetes</taxon>
        <taxon>Micrococcales</taxon>
        <taxon>Ornithinimicrobiaceae</taxon>
        <taxon>Ornithinimicrobium</taxon>
    </lineage>
</organism>
<proteinExistence type="predicted"/>
<dbReference type="InterPro" id="IPR014710">
    <property type="entry name" value="RmlC-like_jellyroll"/>
</dbReference>
<dbReference type="RefSeq" id="WP_141337799.1">
    <property type="nucleotide sequence ID" value="NZ_JBHMAX010000007.1"/>
</dbReference>
<dbReference type="InterPro" id="IPR013096">
    <property type="entry name" value="Cupin_2"/>
</dbReference>
<dbReference type="EMBL" id="JBHMAX010000007">
    <property type="protein sequence ID" value="MFB9731139.1"/>
    <property type="molecule type" value="Genomic_DNA"/>
</dbReference>
<accession>A0ABV5V003</accession>
<feature type="domain" description="Cupin type-2" evidence="1">
    <location>
        <begin position="36"/>
        <end position="90"/>
    </location>
</feature>
<keyword evidence="3" id="KW-1185">Reference proteome</keyword>
<dbReference type="Pfam" id="PF07883">
    <property type="entry name" value="Cupin_2"/>
    <property type="match status" value="1"/>
</dbReference>
<name>A0ABV5V003_9MICO</name>
<evidence type="ECO:0000259" key="1">
    <source>
        <dbReference type="Pfam" id="PF07883"/>
    </source>
</evidence>
<evidence type="ECO:0000313" key="3">
    <source>
        <dbReference type="Proteomes" id="UP001589613"/>
    </source>
</evidence>
<sequence>MPTTLRPVRVPGTGEKLIQELAGAASTGHRSVSLARMTAPPGWSEPGQRPEFDEITYVLAGEVVVEHEGGSTSVTAGECILTRAGEWVRYAVGPSGADYLAVCAPAFTVEGARRDPEPVPG</sequence>
<dbReference type="InterPro" id="IPR011051">
    <property type="entry name" value="RmlC_Cupin_sf"/>
</dbReference>
<gene>
    <name evidence="2" type="ORF">ACFFN0_03670</name>
</gene>
<comment type="caution">
    <text evidence="2">The sequence shown here is derived from an EMBL/GenBank/DDBJ whole genome shotgun (WGS) entry which is preliminary data.</text>
</comment>
<dbReference type="Proteomes" id="UP001589613">
    <property type="component" value="Unassembled WGS sequence"/>
</dbReference>
<reference evidence="2 3" key="1">
    <citation type="submission" date="2024-09" db="EMBL/GenBank/DDBJ databases">
        <authorList>
            <person name="Sun Q."/>
            <person name="Mori K."/>
        </authorList>
    </citation>
    <scope>NUCLEOTIDE SEQUENCE [LARGE SCALE GENOMIC DNA]</scope>
    <source>
        <strain evidence="2 3">JCM 12763</strain>
    </source>
</reference>
<dbReference type="SUPFAM" id="SSF51182">
    <property type="entry name" value="RmlC-like cupins"/>
    <property type="match status" value="1"/>
</dbReference>
<evidence type="ECO:0000313" key="2">
    <source>
        <dbReference type="EMBL" id="MFB9731139.1"/>
    </source>
</evidence>
<protein>
    <submittedName>
        <fullName evidence="2">Cupin domain-containing protein</fullName>
    </submittedName>
</protein>